<proteinExistence type="predicted"/>
<organism evidence="1 2">
    <name type="scientific">Carpinus fangiana</name>
    <dbReference type="NCBI Taxonomy" id="176857"/>
    <lineage>
        <taxon>Eukaryota</taxon>
        <taxon>Viridiplantae</taxon>
        <taxon>Streptophyta</taxon>
        <taxon>Embryophyta</taxon>
        <taxon>Tracheophyta</taxon>
        <taxon>Spermatophyta</taxon>
        <taxon>Magnoliopsida</taxon>
        <taxon>eudicotyledons</taxon>
        <taxon>Gunneridae</taxon>
        <taxon>Pentapetalae</taxon>
        <taxon>rosids</taxon>
        <taxon>fabids</taxon>
        <taxon>Fagales</taxon>
        <taxon>Betulaceae</taxon>
        <taxon>Carpinus</taxon>
    </lineage>
</organism>
<dbReference type="AlphaFoldDB" id="A0A5N6KXC6"/>
<dbReference type="OrthoDB" id="4387771at2759"/>
<dbReference type="EMBL" id="VIBQ01000016">
    <property type="protein sequence ID" value="KAB8356447.1"/>
    <property type="molecule type" value="Genomic_DNA"/>
</dbReference>
<evidence type="ECO:0000313" key="2">
    <source>
        <dbReference type="Proteomes" id="UP000327013"/>
    </source>
</evidence>
<evidence type="ECO:0000313" key="1">
    <source>
        <dbReference type="EMBL" id="KAB8356447.1"/>
    </source>
</evidence>
<protein>
    <submittedName>
        <fullName evidence="1">Uncharacterized protein</fullName>
    </submittedName>
</protein>
<comment type="caution">
    <text evidence="1">The sequence shown here is derived from an EMBL/GenBank/DDBJ whole genome shotgun (WGS) entry which is preliminary data.</text>
</comment>
<name>A0A5N6KXC6_9ROSI</name>
<keyword evidence="2" id="KW-1185">Reference proteome</keyword>
<dbReference type="Proteomes" id="UP000327013">
    <property type="component" value="Unassembled WGS sequence"/>
</dbReference>
<gene>
    <name evidence="1" type="ORF">FH972_024030</name>
</gene>
<accession>A0A5N6KXC6</accession>
<sequence>MSKRLKDFLGTPDFATNLLKELLRTLTPEQRVLPKKYSKDDKDADLRIDAGEKIGDNQNVVLQVNSGAKSEVLQKKQPHKYHSKLATGSFNTKAEDKEAEIQKLIDQLKDEAEDKLG</sequence>
<reference evidence="1 2" key="1">
    <citation type="submission" date="2019-06" db="EMBL/GenBank/DDBJ databases">
        <title>A chromosomal-level reference genome of Carpinus fangiana (Coryloideae, Betulaceae).</title>
        <authorList>
            <person name="Yang X."/>
            <person name="Wang Z."/>
            <person name="Zhang L."/>
            <person name="Hao G."/>
            <person name="Liu J."/>
            <person name="Yang Y."/>
        </authorList>
    </citation>
    <scope>NUCLEOTIDE SEQUENCE [LARGE SCALE GENOMIC DNA]</scope>
    <source>
        <strain evidence="1">Cfa_2016G</strain>
        <tissue evidence="1">Leaf</tissue>
    </source>
</reference>